<dbReference type="InterPro" id="IPR050430">
    <property type="entry name" value="Peptidase_S1"/>
</dbReference>
<dbReference type="EMBL" id="KU925739">
    <property type="protein sequence ID" value="AOG75364.1"/>
    <property type="molecule type" value="mRNA"/>
</dbReference>
<dbReference type="InterPro" id="IPR018114">
    <property type="entry name" value="TRYPSIN_HIS"/>
</dbReference>
<dbReference type="PROSITE" id="PS00134">
    <property type="entry name" value="TRYPSIN_HIS"/>
    <property type="match status" value="1"/>
</dbReference>
<dbReference type="PANTHER" id="PTHR24276:SF97">
    <property type="entry name" value="GH13245P2-RELATED"/>
    <property type="match status" value="1"/>
</dbReference>
<accession>A0A1B3TNY9</accession>
<evidence type="ECO:0000259" key="12">
    <source>
        <dbReference type="PROSITE" id="PS50240"/>
    </source>
</evidence>
<feature type="signal peptide" evidence="11">
    <location>
        <begin position="1"/>
        <end position="19"/>
    </location>
</feature>
<evidence type="ECO:0000256" key="8">
    <source>
        <dbReference type="ARBA" id="ARBA00023157"/>
    </source>
</evidence>
<evidence type="ECO:0000256" key="3">
    <source>
        <dbReference type="ARBA" id="ARBA00022729"/>
    </source>
</evidence>
<dbReference type="InterPro" id="IPR001314">
    <property type="entry name" value="Peptidase_S1A"/>
</dbReference>
<dbReference type="GO" id="GO:0006508">
    <property type="term" value="P:proteolysis"/>
    <property type="evidence" value="ECO:0007669"/>
    <property type="project" value="UniProtKB-KW"/>
</dbReference>
<evidence type="ECO:0000256" key="7">
    <source>
        <dbReference type="ARBA" id="ARBA00023145"/>
    </source>
</evidence>
<comment type="similarity">
    <text evidence="1">Belongs to the peptidase S1 family.</text>
</comment>
<feature type="non-terminal residue" evidence="13">
    <location>
        <position position="260"/>
    </location>
</feature>
<keyword evidence="2" id="KW-0645">Protease</keyword>
<dbReference type="InterPro" id="IPR043504">
    <property type="entry name" value="Peptidase_S1_PA_chymotrypsin"/>
</dbReference>
<dbReference type="SUPFAM" id="SSF50494">
    <property type="entry name" value="Trypsin-like serine proteases"/>
    <property type="match status" value="1"/>
</dbReference>
<dbReference type="PROSITE" id="PS50240">
    <property type="entry name" value="TRYPSIN_DOM"/>
    <property type="match status" value="1"/>
</dbReference>
<keyword evidence="6" id="KW-0720">Serine protease</keyword>
<evidence type="ECO:0000256" key="6">
    <source>
        <dbReference type="ARBA" id="ARBA00022825"/>
    </source>
</evidence>
<dbReference type="PRINTS" id="PR00722">
    <property type="entry name" value="CHYMOTRYPSIN"/>
</dbReference>
<name>A0A1B3TNY9_HELEA</name>
<comment type="catalytic activity">
    <reaction evidence="9">
        <text>Preferential cleavage: Arg-|-Xaa, Lys-|-Xaa.</text>
        <dbReference type="EC" id="3.4.21.4"/>
    </reaction>
</comment>
<dbReference type="InterPro" id="IPR001254">
    <property type="entry name" value="Trypsin_dom"/>
</dbReference>
<dbReference type="SMART" id="SM00020">
    <property type="entry name" value="Tryp_SPc"/>
    <property type="match status" value="1"/>
</dbReference>
<evidence type="ECO:0000256" key="11">
    <source>
        <dbReference type="SAM" id="SignalP"/>
    </source>
</evidence>
<dbReference type="EC" id="3.4.21.4" evidence="10"/>
<evidence type="ECO:0000256" key="1">
    <source>
        <dbReference type="ARBA" id="ARBA00007664"/>
    </source>
</evidence>
<organism evidence="13">
    <name type="scientific">Heliconius erato</name>
    <name type="common">Crimson patched longwing butterfly</name>
    <dbReference type="NCBI Taxonomy" id="33431"/>
    <lineage>
        <taxon>Eukaryota</taxon>
        <taxon>Metazoa</taxon>
        <taxon>Ecdysozoa</taxon>
        <taxon>Arthropoda</taxon>
        <taxon>Hexapoda</taxon>
        <taxon>Insecta</taxon>
        <taxon>Pterygota</taxon>
        <taxon>Neoptera</taxon>
        <taxon>Endopterygota</taxon>
        <taxon>Lepidoptera</taxon>
        <taxon>Glossata</taxon>
        <taxon>Ditrysia</taxon>
        <taxon>Papilionoidea</taxon>
        <taxon>Nymphalidae</taxon>
        <taxon>Heliconiinae</taxon>
        <taxon>Heliconiini</taxon>
        <taxon>Heliconius</taxon>
    </lineage>
</organism>
<dbReference type="PANTHER" id="PTHR24276">
    <property type="entry name" value="POLYSERASE-RELATED"/>
    <property type="match status" value="1"/>
</dbReference>
<feature type="domain" description="Peptidase S1" evidence="12">
    <location>
        <begin position="32"/>
        <end position="259"/>
    </location>
</feature>
<evidence type="ECO:0000256" key="9">
    <source>
        <dbReference type="ARBA" id="ARBA00036320"/>
    </source>
</evidence>
<proteinExistence type="evidence at transcript level"/>
<dbReference type="GO" id="GO:0007586">
    <property type="term" value="P:digestion"/>
    <property type="evidence" value="ECO:0007669"/>
    <property type="project" value="UniProtKB-KW"/>
</dbReference>
<reference evidence="13" key="1">
    <citation type="journal article" date="2016" name="Genome Biol. Evol.">
        <title>Gene Duplication and Gene Expression Changes Play a Role in the Evolution of Candidate Pollen Feeding Genes in Heliconius Butterflies.</title>
        <authorList>
            <person name="Smith G."/>
            <person name="Macias-Munoz A."/>
            <person name="Briscoe A.D."/>
        </authorList>
    </citation>
    <scope>NUCLEOTIDE SEQUENCE</scope>
</reference>
<dbReference type="InterPro" id="IPR009003">
    <property type="entry name" value="Peptidase_S1_PA"/>
</dbReference>
<keyword evidence="4" id="KW-0222">Digestion</keyword>
<keyword evidence="8" id="KW-1015">Disulfide bond</keyword>
<evidence type="ECO:0000256" key="2">
    <source>
        <dbReference type="ARBA" id="ARBA00022670"/>
    </source>
</evidence>
<keyword evidence="5" id="KW-0378">Hydrolase</keyword>
<dbReference type="CDD" id="cd00190">
    <property type="entry name" value="Tryp_SPc"/>
    <property type="match status" value="1"/>
</dbReference>
<feature type="non-terminal residue" evidence="13">
    <location>
        <position position="1"/>
    </location>
</feature>
<keyword evidence="3 11" id="KW-0732">Signal</keyword>
<sequence length="260" mass="28676">MKQFLVLIFVIFVVQDILCKKRRHTKSHDNKIVGGQSTTIEHFPYQVRLILKKGHLYYGCGGSIISPHYILTAAHCLTGVTKVFIRTGSTKAYSGSVEYTSTNFTRHPHYNERHVDYDVGLIRPSTPIKLDNRTKVVSLAKKKSEVNVGTPILVTGWGYTSENGPSSDTLMVVQVPTVSNDECRKKYRSLTERMFCAGVPQGGKDSCQGDSGGPAVIKSSMVQLGIVSFGVGCARRGYPGVYAKISYSGIRDWIHDVAKV</sequence>
<dbReference type="GO" id="GO:0004252">
    <property type="term" value="F:serine-type endopeptidase activity"/>
    <property type="evidence" value="ECO:0007669"/>
    <property type="project" value="UniProtKB-EC"/>
</dbReference>
<evidence type="ECO:0000256" key="4">
    <source>
        <dbReference type="ARBA" id="ARBA00022757"/>
    </source>
</evidence>
<protein>
    <recommendedName>
        <fullName evidence="10">trypsin</fullName>
        <ecNumber evidence="10">3.4.21.4</ecNumber>
    </recommendedName>
</protein>
<evidence type="ECO:0000256" key="10">
    <source>
        <dbReference type="ARBA" id="ARBA00038868"/>
    </source>
</evidence>
<evidence type="ECO:0000256" key="5">
    <source>
        <dbReference type="ARBA" id="ARBA00022801"/>
    </source>
</evidence>
<keyword evidence="7" id="KW-0865">Zymogen</keyword>
<feature type="chain" id="PRO_5008554146" description="trypsin" evidence="11">
    <location>
        <begin position="20"/>
        <end position="260"/>
    </location>
</feature>
<dbReference type="Gene3D" id="2.40.10.10">
    <property type="entry name" value="Trypsin-like serine proteases"/>
    <property type="match status" value="1"/>
</dbReference>
<dbReference type="AlphaFoldDB" id="A0A1B3TNY9"/>
<evidence type="ECO:0000313" key="13">
    <source>
        <dbReference type="EMBL" id="AOG75364.1"/>
    </source>
</evidence>
<dbReference type="FunFam" id="2.40.10.10:FF:000077">
    <property type="entry name" value="Predicted protein"/>
    <property type="match status" value="1"/>
</dbReference>
<dbReference type="Pfam" id="PF00089">
    <property type="entry name" value="Trypsin"/>
    <property type="match status" value="1"/>
</dbReference>